<protein>
    <recommendedName>
        <fullName evidence="3 8">6-carboxy-5,6,7,8-tetrahydropterin synthase</fullName>
        <ecNumber evidence="8">4.-.-.-</ecNumber>
    </recommendedName>
</protein>
<keyword evidence="6 8" id="KW-0456">Lyase</keyword>
<name>A0A7T7XR07_9SPIR</name>
<proteinExistence type="inferred from homology"/>
<dbReference type="PANTHER" id="PTHR12589:SF7">
    <property type="entry name" value="6-PYRUVOYL TETRAHYDROBIOPTERIN SYNTHASE"/>
    <property type="match status" value="1"/>
</dbReference>
<feature type="binding site" evidence="10">
    <location>
        <position position="14"/>
    </location>
    <ligand>
        <name>Zn(2+)</name>
        <dbReference type="ChEBI" id="CHEBI:29105"/>
    </ligand>
</feature>
<comment type="similarity">
    <text evidence="2 8">Belongs to the PTPS family. QueD subfamily.</text>
</comment>
<comment type="cofactor">
    <cofactor evidence="8 10">
        <name>Zn(2+)</name>
        <dbReference type="ChEBI" id="CHEBI:29105"/>
    </cofactor>
    <text evidence="8 10">Binds 1 zinc ion per subunit.</text>
</comment>
<dbReference type="SUPFAM" id="SSF55620">
    <property type="entry name" value="Tetrahydrobiopterin biosynthesis enzymes-like"/>
    <property type="match status" value="1"/>
</dbReference>
<keyword evidence="5 8" id="KW-0862">Zinc</keyword>
<dbReference type="Proteomes" id="UP000595917">
    <property type="component" value="Chromosome"/>
</dbReference>
<dbReference type="Pfam" id="PF01242">
    <property type="entry name" value="PTPS"/>
    <property type="match status" value="1"/>
</dbReference>
<dbReference type="UniPathway" id="UPA00391"/>
<dbReference type="Gene3D" id="3.30.479.10">
    <property type="entry name" value="6-pyruvoyl tetrahydropterin synthase/QueD"/>
    <property type="match status" value="1"/>
</dbReference>
<dbReference type="KEGG" id="bhc:JFL75_08290"/>
<evidence type="ECO:0000313" key="12">
    <source>
        <dbReference type="Proteomes" id="UP000595917"/>
    </source>
</evidence>
<comment type="pathway">
    <text evidence="1 8">Purine metabolism; 7-cyano-7-deazaguanine biosynthesis.</text>
</comment>
<dbReference type="InterPro" id="IPR007115">
    <property type="entry name" value="6-PTP_synth/QueD"/>
</dbReference>
<comment type="catalytic activity">
    <reaction evidence="7 8">
        <text>7,8-dihydroneopterin 3'-triphosphate + H2O = 6-carboxy-5,6,7,8-tetrahydropterin + triphosphate + acetaldehyde + 2 H(+)</text>
        <dbReference type="Rhea" id="RHEA:27966"/>
        <dbReference type="ChEBI" id="CHEBI:15343"/>
        <dbReference type="ChEBI" id="CHEBI:15377"/>
        <dbReference type="ChEBI" id="CHEBI:15378"/>
        <dbReference type="ChEBI" id="CHEBI:18036"/>
        <dbReference type="ChEBI" id="CHEBI:58462"/>
        <dbReference type="ChEBI" id="CHEBI:61032"/>
        <dbReference type="EC" id="4.1.2.50"/>
    </reaction>
</comment>
<dbReference type="GO" id="GO:0008616">
    <property type="term" value="P:tRNA queuosine(34) biosynthetic process"/>
    <property type="evidence" value="ECO:0007669"/>
    <property type="project" value="UniProtKB-KW"/>
</dbReference>
<evidence type="ECO:0000256" key="6">
    <source>
        <dbReference type="ARBA" id="ARBA00023239"/>
    </source>
</evidence>
<dbReference type="RefSeq" id="WP_215628207.1">
    <property type="nucleotide sequence ID" value="NZ_CP067089.2"/>
</dbReference>
<evidence type="ECO:0000256" key="3">
    <source>
        <dbReference type="ARBA" id="ARBA00018141"/>
    </source>
</evidence>
<feature type="binding site" evidence="10">
    <location>
        <position position="27"/>
    </location>
    <ligand>
        <name>Zn(2+)</name>
        <dbReference type="ChEBI" id="CHEBI:29105"/>
    </ligand>
</feature>
<keyword evidence="4 8" id="KW-0479">Metal-binding</keyword>
<evidence type="ECO:0000256" key="9">
    <source>
        <dbReference type="PIRSR" id="PIRSR006113-1"/>
    </source>
</evidence>
<feature type="active site" description="Charge relay system" evidence="9">
    <location>
        <position position="114"/>
    </location>
</feature>
<gene>
    <name evidence="11" type="primary">queD</name>
    <name evidence="11" type="ORF">JFL75_08290</name>
</gene>
<organism evidence="11 12">
    <name type="scientific">Breznakiella homolactica</name>
    <dbReference type="NCBI Taxonomy" id="2798577"/>
    <lineage>
        <taxon>Bacteria</taxon>
        <taxon>Pseudomonadati</taxon>
        <taxon>Spirochaetota</taxon>
        <taxon>Spirochaetia</taxon>
        <taxon>Spirochaetales</taxon>
        <taxon>Breznakiellaceae</taxon>
        <taxon>Breznakiella</taxon>
    </lineage>
</organism>
<feature type="active site" description="Charge relay system" evidence="9">
    <location>
        <position position="67"/>
    </location>
</feature>
<dbReference type="PIRSF" id="PIRSF006113">
    <property type="entry name" value="PTP_synth"/>
    <property type="match status" value="1"/>
</dbReference>
<evidence type="ECO:0000256" key="8">
    <source>
        <dbReference type="PIRNR" id="PIRNR006113"/>
    </source>
</evidence>
<keyword evidence="12" id="KW-1185">Reference proteome</keyword>
<dbReference type="EC" id="4.-.-.-" evidence="8"/>
<dbReference type="AlphaFoldDB" id="A0A7T7XR07"/>
<dbReference type="InterPro" id="IPR038418">
    <property type="entry name" value="6-PTP_synth/QueD_sf"/>
</dbReference>
<evidence type="ECO:0000256" key="7">
    <source>
        <dbReference type="ARBA" id="ARBA00048807"/>
    </source>
</evidence>
<accession>A0A7T7XR07</accession>
<evidence type="ECO:0000256" key="5">
    <source>
        <dbReference type="ARBA" id="ARBA00022833"/>
    </source>
</evidence>
<dbReference type="GO" id="GO:0070497">
    <property type="term" value="F:6-carboxytetrahydropterin synthase activity"/>
    <property type="evidence" value="ECO:0007669"/>
    <property type="project" value="UniProtKB-EC"/>
</dbReference>
<dbReference type="NCBIfam" id="TIGR03367">
    <property type="entry name" value="queuosine_QueD"/>
    <property type="match status" value="1"/>
</dbReference>
<dbReference type="EMBL" id="CP067089">
    <property type="protein sequence ID" value="QQO10902.1"/>
    <property type="molecule type" value="Genomic_DNA"/>
</dbReference>
<dbReference type="GO" id="GO:0046872">
    <property type="term" value="F:metal ion binding"/>
    <property type="evidence" value="ECO:0007669"/>
    <property type="project" value="UniProtKB-KW"/>
</dbReference>
<evidence type="ECO:0000256" key="4">
    <source>
        <dbReference type="ARBA" id="ARBA00022723"/>
    </source>
</evidence>
<keyword evidence="8" id="KW-0671">Queuosine biosynthesis</keyword>
<reference evidence="11" key="1">
    <citation type="submission" date="2021-01" db="EMBL/GenBank/DDBJ databases">
        <title>Description of Breznakiella homolactica.</title>
        <authorList>
            <person name="Song Y."/>
            <person name="Brune A."/>
        </authorList>
    </citation>
    <scope>NUCLEOTIDE SEQUENCE</scope>
    <source>
        <strain evidence="11">RmG30</strain>
    </source>
</reference>
<evidence type="ECO:0000256" key="1">
    <source>
        <dbReference type="ARBA" id="ARBA00005061"/>
    </source>
</evidence>
<evidence type="ECO:0000313" key="11">
    <source>
        <dbReference type="EMBL" id="QQO10902.1"/>
    </source>
</evidence>
<sequence length="125" mass="14241">MYSARVEADFAAAHFLSHYHGKCENLHGHNYRVLLWVRGESLDEGGMLADFGLLKKALRQVVSELDHSNLNDISEFRGDPSAERIARYIFTSLEKMFGEFSLDPALLWAVDVFETPTSMARYERG</sequence>
<feature type="binding site" evidence="10">
    <location>
        <position position="29"/>
    </location>
    <ligand>
        <name>Zn(2+)</name>
        <dbReference type="ChEBI" id="CHEBI:29105"/>
    </ligand>
</feature>
<evidence type="ECO:0000256" key="10">
    <source>
        <dbReference type="PIRSR" id="PIRSR006113-2"/>
    </source>
</evidence>
<evidence type="ECO:0000256" key="2">
    <source>
        <dbReference type="ARBA" id="ARBA00008900"/>
    </source>
</evidence>
<feature type="active site" description="Proton acceptor" evidence="9">
    <location>
        <position position="23"/>
    </location>
</feature>
<dbReference type="PANTHER" id="PTHR12589">
    <property type="entry name" value="PYRUVOYL TETRAHYDROBIOPTERIN SYNTHASE"/>
    <property type="match status" value="1"/>
</dbReference>